<dbReference type="Gene3D" id="3.40.50.1820">
    <property type="entry name" value="alpha/beta hydrolase"/>
    <property type="match status" value="1"/>
</dbReference>
<evidence type="ECO:0000313" key="4">
    <source>
        <dbReference type="EMBL" id="OGC41053.1"/>
    </source>
</evidence>
<evidence type="ECO:0000259" key="3">
    <source>
        <dbReference type="Pfam" id="PF00561"/>
    </source>
</evidence>
<dbReference type="Proteomes" id="UP000179242">
    <property type="component" value="Unassembled WGS sequence"/>
</dbReference>
<evidence type="ECO:0000256" key="1">
    <source>
        <dbReference type="ARBA" id="ARBA00022963"/>
    </source>
</evidence>
<reference evidence="4 5" key="1">
    <citation type="journal article" date="2016" name="Nat. Commun.">
        <title>Thousands of microbial genomes shed light on interconnected biogeochemical processes in an aquifer system.</title>
        <authorList>
            <person name="Anantharaman K."/>
            <person name="Brown C.T."/>
            <person name="Hug L.A."/>
            <person name="Sharon I."/>
            <person name="Castelle C.J."/>
            <person name="Probst A.J."/>
            <person name="Thomas B.C."/>
            <person name="Singh A."/>
            <person name="Wilkins M.J."/>
            <person name="Karaoz U."/>
            <person name="Brodie E.L."/>
            <person name="Williams K.H."/>
            <person name="Hubbard S.S."/>
            <person name="Banfield J.F."/>
        </authorList>
    </citation>
    <scope>NUCLEOTIDE SEQUENCE [LARGE SCALE GENOMIC DNA]</scope>
</reference>
<evidence type="ECO:0000313" key="5">
    <source>
        <dbReference type="Proteomes" id="UP000179242"/>
    </source>
</evidence>
<comment type="caution">
    <text evidence="4">The sequence shown here is derived from an EMBL/GenBank/DDBJ whole genome shotgun (WGS) entry which is preliminary data.</text>
</comment>
<sequence>MTTETHFTVSDIGSEVLIRRIYSEKNINLRLRPIVLVHGVACNGNIFRTPIDGIGSPYDLQTHSMANYLAENGFDVYVAHLSTSKRVVRRFSSKHEASRHYKEEQYQFPPLIDFDKLLFNELPALIKKVLAIHKYSEDLFYLGHSMGGMLAYAYLGTCGSDKIKAAVTIGSPIRFDQITIKALDAIDKLAQLAGLGDKKNPVARAADNLVPLGIFLSHTHHIPVVRKLANYGYAVQNVEKETAETYFRKSAEPFPPQLREQFLKWSITKGFTSFGGNINYADSMRGIKVPFLLLGGRRDHLARNVSEAASKIRGAEYREADAGHGDLIFGRNASFQVWGPIVDWLFLQNEL</sequence>
<dbReference type="InterPro" id="IPR029058">
    <property type="entry name" value="AB_hydrolase_fold"/>
</dbReference>
<organism evidence="4 5">
    <name type="scientific">candidate division WOR-1 bacterium RIFOXYC2_FULL_46_14</name>
    <dbReference type="NCBI Taxonomy" id="1802587"/>
    <lineage>
        <taxon>Bacteria</taxon>
        <taxon>Bacillati</taxon>
        <taxon>Saganbacteria</taxon>
    </lineage>
</organism>
<dbReference type="PANTHER" id="PTHR11005">
    <property type="entry name" value="LYSOSOMAL ACID LIPASE-RELATED"/>
    <property type="match status" value="1"/>
</dbReference>
<feature type="domain" description="AB hydrolase-1" evidence="3">
    <location>
        <begin position="33"/>
        <end position="329"/>
    </location>
</feature>
<dbReference type="Pfam" id="PF00561">
    <property type="entry name" value="Abhydrolase_1"/>
    <property type="match status" value="1"/>
</dbReference>
<dbReference type="InterPro" id="IPR000073">
    <property type="entry name" value="AB_hydrolase_1"/>
</dbReference>
<dbReference type="EMBL" id="MEUJ01000002">
    <property type="protein sequence ID" value="OGC41053.1"/>
    <property type="molecule type" value="Genomic_DNA"/>
</dbReference>
<name>A0A1F4U9T0_UNCSA</name>
<dbReference type="GO" id="GO:0016042">
    <property type="term" value="P:lipid catabolic process"/>
    <property type="evidence" value="ECO:0007669"/>
    <property type="project" value="UniProtKB-KW"/>
</dbReference>
<accession>A0A1F4U9T0</accession>
<keyword evidence="1" id="KW-0442">Lipid degradation</keyword>
<dbReference type="SUPFAM" id="SSF53474">
    <property type="entry name" value="alpha/beta-Hydrolases"/>
    <property type="match status" value="1"/>
</dbReference>
<evidence type="ECO:0000256" key="2">
    <source>
        <dbReference type="ARBA" id="ARBA00023098"/>
    </source>
</evidence>
<dbReference type="AlphaFoldDB" id="A0A1F4U9T0"/>
<protein>
    <recommendedName>
        <fullName evidence="3">AB hydrolase-1 domain-containing protein</fullName>
    </recommendedName>
</protein>
<gene>
    <name evidence="4" type="ORF">A2438_02100</name>
</gene>
<proteinExistence type="predicted"/>
<keyword evidence="2" id="KW-0443">Lipid metabolism</keyword>